<sequence>MPVTYVSAKPSRVGRVLQRARTINEAELLFRRRSRSASSFSSHIPAVACFTNKLLNTEEDQNLFITDDSDEEEEENDENFDSGERFRKRATSELRQQRFKRSRRDDNNNNTRLNPNLMKGGGSSCGLLLSDDDDEIIIFPKSIAWDWPFCDEGVARGVFTEDKFQICLPFNNGGTGETSGSTRKFEKISEANFCWTIGLCNSTLCELGGTGFWRMELEIMPNLNMLALMLSRDISRGGSGKRLKRVRKVYRLPDIYDVSTLSSTSYDWAIVIEAFRRRDPRTGEYMPWQRKQKLKRSDTLC</sequence>
<evidence type="ECO:0000313" key="2">
    <source>
        <dbReference type="EMBL" id="KAI1717190.1"/>
    </source>
</evidence>
<evidence type="ECO:0000256" key="1">
    <source>
        <dbReference type="SAM" id="MobiDB-lite"/>
    </source>
</evidence>
<reference evidence="2" key="1">
    <citation type="submission" date="2022-01" db="EMBL/GenBank/DDBJ databases">
        <title>Genome Sequence Resource for Two Populations of Ditylenchus destructor, the Migratory Endoparasitic Phytonematode.</title>
        <authorList>
            <person name="Zhang H."/>
            <person name="Lin R."/>
            <person name="Xie B."/>
        </authorList>
    </citation>
    <scope>NUCLEOTIDE SEQUENCE</scope>
    <source>
        <strain evidence="2">BazhouSP</strain>
    </source>
</reference>
<dbReference type="EMBL" id="JAKKPZ010000009">
    <property type="protein sequence ID" value="KAI1717190.1"/>
    <property type="molecule type" value="Genomic_DNA"/>
</dbReference>
<name>A0AAD4N6U5_9BILA</name>
<feature type="compositionally biased region" description="Basic and acidic residues" evidence="1">
    <location>
        <begin position="82"/>
        <end position="96"/>
    </location>
</feature>
<organism evidence="2 3">
    <name type="scientific">Ditylenchus destructor</name>
    <dbReference type="NCBI Taxonomy" id="166010"/>
    <lineage>
        <taxon>Eukaryota</taxon>
        <taxon>Metazoa</taxon>
        <taxon>Ecdysozoa</taxon>
        <taxon>Nematoda</taxon>
        <taxon>Chromadorea</taxon>
        <taxon>Rhabditida</taxon>
        <taxon>Tylenchina</taxon>
        <taxon>Tylenchomorpha</taxon>
        <taxon>Sphaerularioidea</taxon>
        <taxon>Anguinidae</taxon>
        <taxon>Anguininae</taxon>
        <taxon>Ditylenchus</taxon>
    </lineage>
</organism>
<gene>
    <name evidence="2" type="ORF">DdX_06923</name>
</gene>
<accession>A0AAD4N6U5</accession>
<dbReference type="Proteomes" id="UP001201812">
    <property type="component" value="Unassembled WGS sequence"/>
</dbReference>
<keyword evidence="3" id="KW-1185">Reference proteome</keyword>
<evidence type="ECO:0000313" key="3">
    <source>
        <dbReference type="Proteomes" id="UP001201812"/>
    </source>
</evidence>
<feature type="region of interest" description="Disordered" evidence="1">
    <location>
        <begin position="66"/>
        <end position="118"/>
    </location>
</feature>
<proteinExistence type="predicted"/>
<comment type="caution">
    <text evidence="2">The sequence shown here is derived from an EMBL/GenBank/DDBJ whole genome shotgun (WGS) entry which is preliminary data.</text>
</comment>
<feature type="compositionally biased region" description="Acidic residues" evidence="1">
    <location>
        <begin position="66"/>
        <end position="81"/>
    </location>
</feature>
<protein>
    <submittedName>
        <fullName evidence="2">Uncharacterized protein</fullName>
    </submittedName>
</protein>
<dbReference type="AlphaFoldDB" id="A0AAD4N6U5"/>